<dbReference type="Gene3D" id="3.40.50.20">
    <property type="match status" value="1"/>
</dbReference>
<dbReference type="Pfam" id="PF00289">
    <property type="entry name" value="Biotin_carb_N"/>
    <property type="match status" value="1"/>
</dbReference>
<dbReference type="EMBL" id="JBCNJP010000025">
    <property type="protein sequence ID" value="KAK9053844.1"/>
    <property type="molecule type" value="Genomic_DNA"/>
</dbReference>
<name>A0AAP0CIG4_9ASTR</name>
<dbReference type="GO" id="GO:0005524">
    <property type="term" value="F:ATP binding"/>
    <property type="evidence" value="ECO:0007669"/>
    <property type="project" value="UniProtKB-KW"/>
</dbReference>
<dbReference type="GO" id="GO:0004485">
    <property type="term" value="F:methylcrotonoyl-CoA carboxylase activity"/>
    <property type="evidence" value="ECO:0007669"/>
    <property type="project" value="TreeGrafter"/>
</dbReference>
<evidence type="ECO:0000256" key="5">
    <source>
        <dbReference type="SAM" id="MobiDB-lite"/>
    </source>
</evidence>
<dbReference type="GO" id="GO:0005739">
    <property type="term" value="C:mitochondrion"/>
    <property type="evidence" value="ECO:0007669"/>
    <property type="project" value="TreeGrafter"/>
</dbReference>
<evidence type="ECO:0000256" key="2">
    <source>
        <dbReference type="ARBA" id="ARBA00022741"/>
    </source>
</evidence>
<dbReference type="SUPFAM" id="SSF52440">
    <property type="entry name" value="PreATP-grasp domain"/>
    <property type="match status" value="1"/>
</dbReference>
<comment type="caution">
    <text evidence="7">The sequence shown here is derived from an EMBL/GenBank/DDBJ whole genome shotgun (WGS) entry which is preliminary data.</text>
</comment>
<organism evidence="7 8">
    <name type="scientific">Deinandra increscens subsp. villosa</name>
    <dbReference type="NCBI Taxonomy" id="3103831"/>
    <lineage>
        <taxon>Eukaryota</taxon>
        <taxon>Viridiplantae</taxon>
        <taxon>Streptophyta</taxon>
        <taxon>Embryophyta</taxon>
        <taxon>Tracheophyta</taxon>
        <taxon>Spermatophyta</taxon>
        <taxon>Magnoliopsida</taxon>
        <taxon>eudicotyledons</taxon>
        <taxon>Gunneridae</taxon>
        <taxon>Pentapetalae</taxon>
        <taxon>asterids</taxon>
        <taxon>campanulids</taxon>
        <taxon>Asterales</taxon>
        <taxon>Asteraceae</taxon>
        <taxon>Asteroideae</taxon>
        <taxon>Heliantheae alliance</taxon>
        <taxon>Madieae</taxon>
        <taxon>Madiinae</taxon>
        <taxon>Deinandra</taxon>
    </lineage>
</organism>
<keyword evidence="4" id="KW-0092">Biotin</keyword>
<dbReference type="InterPro" id="IPR050856">
    <property type="entry name" value="Biotin_carboxylase_complex"/>
</dbReference>
<dbReference type="AlphaFoldDB" id="A0AAP0CIG4"/>
<dbReference type="PROSITE" id="PS50979">
    <property type="entry name" value="BC"/>
    <property type="match status" value="1"/>
</dbReference>
<gene>
    <name evidence="7" type="ORF">SSX86_024919</name>
</gene>
<evidence type="ECO:0000259" key="6">
    <source>
        <dbReference type="PROSITE" id="PS50979"/>
    </source>
</evidence>
<proteinExistence type="predicted"/>
<keyword evidence="2" id="KW-0547">Nucleotide-binding</keyword>
<feature type="region of interest" description="Disordered" evidence="5">
    <location>
        <begin position="155"/>
        <end position="206"/>
    </location>
</feature>
<dbReference type="InterPro" id="IPR016185">
    <property type="entry name" value="PreATP-grasp_dom_sf"/>
</dbReference>
<evidence type="ECO:0000313" key="7">
    <source>
        <dbReference type="EMBL" id="KAK9053844.1"/>
    </source>
</evidence>
<reference evidence="7 8" key="1">
    <citation type="submission" date="2024-04" db="EMBL/GenBank/DDBJ databases">
        <title>The reference genome of an endangered Asteraceae, Deinandra increscens subsp. villosa, native to the Central Coast of California.</title>
        <authorList>
            <person name="Guilliams M."/>
            <person name="Hasenstab-Lehman K."/>
            <person name="Meyer R."/>
            <person name="Mcevoy S."/>
        </authorList>
    </citation>
    <scope>NUCLEOTIDE SEQUENCE [LARGE SCALE GENOMIC DNA]</scope>
    <source>
        <tissue evidence="7">Leaf</tissue>
    </source>
</reference>
<dbReference type="PANTHER" id="PTHR18866:SF33">
    <property type="entry name" value="METHYLCROTONOYL-COA CARBOXYLASE SUBUNIT ALPHA, MITOCHONDRIAL-RELATED"/>
    <property type="match status" value="1"/>
</dbReference>
<keyword evidence="8" id="KW-1185">Reference proteome</keyword>
<keyword evidence="3" id="KW-0067">ATP-binding</keyword>
<feature type="compositionally biased region" description="Basic and acidic residues" evidence="5">
    <location>
        <begin position="184"/>
        <end position="199"/>
    </location>
</feature>
<evidence type="ECO:0000256" key="4">
    <source>
        <dbReference type="ARBA" id="ARBA00023267"/>
    </source>
</evidence>
<evidence type="ECO:0000256" key="3">
    <source>
        <dbReference type="ARBA" id="ARBA00022840"/>
    </source>
</evidence>
<dbReference type="Proteomes" id="UP001408789">
    <property type="component" value="Unassembled WGS sequence"/>
</dbReference>
<dbReference type="InterPro" id="IPR005481">
    <property type="entry name" value="BC-like_N"/>
</dbReference>
<evidence type="ECO:0000256" key="1">
    <source>
        <dbReference type="ARBA" id="ARBA00022598"/>
    </source>
</evidence>
<accession>A0AAP0CIG4</accession>
<protein>
    <recommendedName>
        <fullName evidence="6">Biotin carboxylation domain-containing protein</fullName>
    </recommendedName>
</protein>
<feature type="domain" description="Biotin carboxylation" evidence="6">
    <location>
        <begin position="43"/>
        <end position="206"/>
    </location>
</feature>
<dbReference type="PANTHER" id="PTHR18866">
    <property type="entry name" value="CARBOXYLASE:PYRUVATE/ACETYL-COA/PROPIONYL-COA CARBOXYLASE"/>
    <property type="match status" value="1"/>
</dbReference>
<sequence>MSITSTLYRNLRRSSNRRFNYLQLRLSSAATNLSNSKETSDRKIEKLLIANRGEIACRIMRTARRLGIQTVAVYSDADRHSLHVKSADEAVRIGPPPARSSYLNASSIIDLGLQNWGFRVLKRKGKKPEKKLGGGGFRYRRRETRVVVGFVTEGEQSSGRMTAGSRLPFPPEASGAAAPPVCLGHREPERKGEKRERRSPVVMMVT</sequence>
<dbReference type="InterPro" id="IPR011764">
    <property type="entry name" value="Biotin_carboxylation_dom"/>
</dbReference>
<evidence type="ECO:0000313" key="8">
    <source>
        <dbReference type="Proteomes" id="UP001408789"/>
    </source>
</evidence>
<keyword evidence="1" id="KW-0436">Ligase</keyword>